<protein>
    <recommendedName>
        <fullName evidence="3">Lipoprotein</fullName>
    </recommendedName>
</protein>
<dbReference type="PROSITE" id="PS51257">
    <property type="entry name" value="PROKAR_LIPOPROTEIN"/>
    <property type="match status" value="1"/>
</dbReference>
<name>A0A1I3IKH3_9SPHI</name>
<accession>A0A1I3IKH3</accession>
<dbReference type="AlphaFoldDB" id="A0A1I3IKH3"/>
<organism evidence="1 2">
    <name type="scientific">Parapedobacter indicus</name>
    <dbReference type="NCBI Taxonomy" id="1477437"/>
    <lineage>
        <taxon>Bacteria</taxon>
        <taxon>Pseudomonadati</taxon>
        <taxon>Bacteroidota</taxon>
        <taxon>Sphingobacteriia</taxon>
        <taxon>Sphingobacteriales</taxon>
        <taxon>Sphingobacteriaceae</taxon>
        <taxon>Parapedobacter</taxon>
    </lineage>
</organism>
<keyword evidence="2" id="KW-1185">Reference proteome</keyword>
<reference evidence="1 2" key="1">
    <citation type="submission" date="2016-10" db="EMBL/GenBank/DDBJ databases">
        <authorList>
            <person name="de Groot N.N."/>
        </authorList>
    </citation>
    <scope>NUCLEOTIDE SEQUENCE [LARGE SCALE GENOMIC DNA]</scope>
    <source>
        <strain evidence="1 2">RK1</strain>
    </source>
</reference>
<sequence>MKSIAYILLTFIAAALSCDKTESTRDCGSVACTEVFMSVGVKVTDTEGNPVALDRIQITRLPDNEDFTREYDDETWDIFTQQGSYPIADDSDGNRLPLHTDIKLNFRGYIGSREVVNADYVVAFDCCHISLVSGNTELVVE</sequence>
<evidence type="ECO:0000313" key="1">
    <source>
        <dbReference type="EMBL" id="SFI48498.1"/>
    </source>
</evidence>
<evidence type="ECO:0008006" key="3">
    <source>
        <dbReference type="Google" id="ProtNLM"/>
    </source>
</evidence>
<dbReference type="STRING" id="1477437.SAMN05444682_104132"/>
<dbReference type="Proteomes" id="UP000198670">
    <property type="component" value="Unassembled WGS sequence"/>
</dbReference>
<dbReference type="OrthoDB" id="798998at2"/>
<dbReference type="EMBL" id="FOQO01000004">
    <property type="protein sequence ID" value="SFI48498.1"/>
    <property type="molecule type" value="Genomic_DNA"/>
</dbReference>
<evidence type="ECO:0000313" key="2">
    <source>
        <dbReference type="Proteomes" id="UP000198670"/>
    </source>
</evidence>
<gene>
    <name evidence="1" type="ORF">SAMN05444682_104132</name>
</gene>
<dbReference type="RefSeq" id="WP_090626402.1">
    <property type="nucleotide sequence ID" value="NZ_FOQO01000004.1"/>
</dbReference>
<proteinExistence type="predicted"/>